<dbReference type="NCBIfam" id="NF003114">
    <property type="entry name" value="PRK04032.1"/>
    <property type="match status" value="1"/>
</dbReference>
<dbReference type="EC" id="2.7.7.67" evidence="11"/>
<evidence type="ECO:0000256" key="8">
    <source>
        <dbReference type="ARBA" id="ARBA00023136"/>
    </source>
</evidence>
<comment type="catalytic activity">
    <reaction evidence="11">
        <text>2,3-bis-O-(geranylgeranyl)-sn-glycerol 1-phosphate + CTP + H(+) = CDP-2,3-bis-O-(geranylgeranyl)-sn-glycerol + diphosphate</text>
        <dbReference type="Rhea" id="RHEA:25690"/>
        <dbReference type="ChEBI" id="CHEBI:15378"/>
        <dbReference type="ChEBI" id="CHEBI:33019"/>
        <dbReference type="ChEBI" id="CHEBI:37563"/>
        <dbReference type="ChEBI" id="CHEBI:58837"/>
        <dbReference type="ChEBI" id="CHEBI:58838"/>
        <dbReference type="EC" id="2.7.7.67"/>
    </reaction>
</comment>
<accession>A0A1I0P0Z1</accession>
<comment type="similarity">
    <text evidence="11">Belongs to the CDP-archaeol synthase family.</text>
</comment>
<keyword evidence="10 11" id="KW-1208">Phospholipid metabolism</keyword>
<dbReference type="Proteomes" id="UP000182125">
    <property type="component" value="Unassembled WGS sequence"/>
</dbReference>
<organism evidence="12 13">
    <name type="scientific">Thermococcus thioreducens</name>
    <dbReference type="NCBI Taxonomy" id="277988"/>
    <lineage>
        <taxon>Archaea</taxon>
        <taxon>Methanobacteriati</taxon>
        <taxon>Methanobacteriota</taxon>
        <taxon>Thermococci</taxon>
        <taxon>Thermococcales</taxon>
        <taxon>Thermococcaceae</taxon>
        <taxon>Thermococcus</taxon>
    </lineage>
</organism>
<feature type="transmembrane region" description="Helical" evidence="11">
    <location>
        <begin position="52"/>
        <end position="73"/>
    </location>
</feature>
<dbReference type="AlphaFoldDB" id="A0A1I0P0Z1"/>
<evidence type="ECO:0000256" key="1">
    <source>
        <dbReference type="ARBA" id="ARBA00022475"/>
    </source>
</evidence>
<protein>
    <recommendedName>
        <fullName evidence="11">CDP-archaeol synthase</fullName>
        <ecNumber evidence="11">2.7.7.67</ecNumber>
    </recommendedName>
    <alternativeName>
        <fullName evidence="11">CDP-2,3-bis-(O-geranylgeranyl)-sn-glycerol synthase</fullName>
    </alternativeName>
</protein>
<dbReference type="GO" id="GO:0043338">
    <property type="term" value="F:CDP-2,3-bis-(O-geranylgeranyl)-sn-glycerol synthase activity"/>
    <property type="evidence" value="ECO:0007669"/>
    <property type="project" value="UniProtKB-EC"/>
</dbReference>
<evidence type="ECO:0000256" key="5">
    <source>
        <dbReference type="ARBA" id="ARBA00022842"/>
    </source>
</evidence>
<dbReference type="GO" id="GO:0005886">
    <property type="term" value="C:plasma membrane"/>
    <property type="evidence" value="ECO:0007669"/>
    <property type="project" value="UniProtKB-SubCell"/>
</dbReference>
<keyword evidence="1 11" id="KW-1003">Cell membrane</keyword>
<dbReference type="InterPro" id="IPR032690">
    <property type="entry name" value="CarS"/>
</dbReference>
<name>A0A1I0P0Z1_9EURY</name>
<keyword evidence="4 11" id="KW-0812">Transmembrane</keyword>
<keyword evidence="5 11" id="KW-0460">Magnesium</keyword>
<feature type="transmembrane region" description="Helical" evidence="11">
    <location>
        <begin position="117"/>
        <end position="136"/>
    </location>
</feature>
<evidence type="ECO:0000313" key="12">
    <source>
        <dbReference type="EMBL" id="SEW07946.1"/>
    </source>
</evidence>
<feature type="transmembrane region" description="Helical" evidence="11">
    <location>
        <begin position="85"/>
        <end position="105"/>
    </location>
</feature>
<evidence type="ECO:0000256" key="10">
    <source>
        <dbReference type="ARBA" id="ARBA00023264"/>
    </source>
</evidence>
<keyword evidence="8 11" id="KW-0472">Membrane</keyword>
<dbReference type="PANTHER" id="PTHR39650:SF1">
    <property type="entry name" value="CDP-ARCHAEOL SYNTHASE"/>
    <property type="match status" value="1"/>
</dbReference>
<proteinExistence type="inferred from homology"/>
<keyword evidence="3 11" id="KW-0808">Transferase</keyword>
<evidence type="ECO:0000256" key="6">
    <source>
        <dbReference type="ARBA" id="ARBA00022989"/>
    </source>
</evidence>
<reference evidence="12 13" key="1">
    <citation type="submission" date="2016-10" db="EMBL/GenBank/DDBJ databases">
        <authorList>
            <person name="de Groot N.N."/>
        </authorList>
    </citation>
    <scope>NUCLEOTIDE SEQUENCE [LARGE SCALE GENOMIC DNA]</scope>
    <source>
        <strain evidence="12 13">OGL-20</strain>
    </source>
</reference>
<evidence type="ECO:0000256" key="3">
    <source>
        <dbReference type="ARBA" id="ARBA00022679"/>
    </source>
</evidence>
<dbReference type="GO" id="GO:0046474">
    <property type="term" value="P:glycerophospholipid biosynthetic process"/>
    <property type="evidence" value="ECO:0007669"/>
    <property type="project" value="UniProtKB-UniRule"/>
</dbReference>
<evidence type="ECO:0000256" key="7">
    <source>
        <dbReference type="ARBA" id="ARBA00023098"/>
    </source>
</evidence>
<keyword evidence="6 11" id="KW-1133">Transmembrane helix</keyword>
<evidence type="ECO:0000256" key="4">
    <source>
        <dbReference type="ARBA" id="ARBA00022692"/>
    </source>
</evidence>
<dbReference type="HAMAP" id="MF_01117">
    <property type="entry name" value="CDP_archaeol_synth"/>
    <property type="match status" value="1"/>
</dbReference>
<comment type="pathway">
    <text evidence="11">Membrane lipid metabolism; glycerophospholipid metabolism.</text>
</comment>
<comment type="cofactor">
    <cofactor evidence="11">
        <name>Mg(2+)</name>
        <dbReference type="ChEBI" id="CHEBI:18420"/>
    </cofactor>
</comment>
<dbReference type="PANTHER" id="PTHR39650">
    <property type="entry name" value="CDP-ARCHAEOL SYNTHASE"/>
    <property type="match status" value="1"/>
</dbReference>
<keyword evidence="9 11" id="KW-0594">Phospholipid biosynthesis</keyword>
<dbReference type="Pfam" id="PF01864">
    <property type="entry name" value="CarS-like"/>
    <property type="match status" value="1"/>
</dbReference>
<feature type="transmembrane region" description="Helical" evidence="11">
    <location>
        <begin position="12"/>
        <end position="31"/>
    </location>
</feature>
<evidence type="ECO:0000256" key="11">
    <source>
        <dbReference type="HAMAP-Rule" id="MF_01117"/>
    </source>
</evidence>
<gene>
    <name evidence="11" type="primary">carS</name>
    <name evidence="12" type="ORF">SAMN05216170_1437</name>
</gene>
<keyword evidence="2 11" id="KW-0444">Lipid biosynthesis</keyword>
<sequence length="172" mass="18799">MAMSLSSLLWAFWYILPAYFANASPVLVGGGRPIDCGRTWRDGRRLFGDGKTWRGLIGGVSIGTLVGVVQYRLTPGFYGDFRTAVLLAFLLSFGALLGDLIGSFFKRRANLPRGAPAIGLDQLGFLISALALAYPVKTLSSGQIIFLLVVSPFVHWGANYFAYKMGWKSVPW</sequence>
<feature type="transmembrane region" description="Helical" evidence="11">
    <location>
        <begin position="142"/>
        <end position="163"/>
    </location>
</feature>
<keyword evidence="7 11" id="KW-0443">Lipid metabolism</keyword>
<dbReference type="UniPathway" id="UPA00940"/>
<evidence type="ECO:0000256" key="2">
    <source>
        <dbReference type="ARBA" id="ARBA00022516"/>
    </source>
</evidence>
<evidence type="ECO:0000313" key="13">
    <source>
        <dbReference type="Proteomes" id="UP000182125"/>
    </source>
</evidence>
<evidence type="ECO:0000256" key="9">
    <source>
        <dbReference type="ARBA" id="ARBA00023209"/>
    </source>
</evidence>
<dbReference type="InterPro" id="IPR002726">
    <property type="entry name" value="CarS_archaea"/>
</dbReference>
<dbReference type="EMBL" id="FOIW01000002">
    <property type="protein sequence ID" value="SEW07946.1"/>
    <property type="molecule type" value="Genomic_DNA"/>
</dbReference>
<comment type="function">
    <text evidence="11">Catalyzes the formation of CDP-2,3-bis-(O-geranylgeranyl)-sn-glycerol (CDP-archaeol) from 2,3-bis-(O-geranylgeranyl)-sn-glycerol 1-phosphate (DGGGP) and CTP. This reaction is the third ether-bond-formation step in the biosynthesis of archaeal membrane lipids.</text>
</comment>
<comment type="subcellular location">
    <subcellularLocation>
        <location evidence="11">Cell membrane</location>
        <topology evidence="11">Multi-pass membrane protein</topology>
    </subcellularLocation>
</comment>